<dbReference type="Proteomes" id="UP000824055">
    <property type="component" value="Unassembled WGS sequence"/>
</dbReference>
<reference evidence="3" key="1">
    <citation type="journal article" date="2021" name="PeerJ">
        <title>Extensive microbial diversity within the chicken gut microbiome revealed by metagenomics and culture.</title>
        <authorList>
            <person name="Gilroy R."/>
            <person name="Ravi A."/>
            <person name="Getino M."/>
            <person name="Pursley I."/>
            <person name="Horton D.L."/>
            <person name="Alikhan N.F."/>
            <person name="Baker D."/>
            <person name="Gharbi K."/>
            <person name="Hall N."/>
            <person name="Watson M."/>
            <person name="Adriaenssens E.M."/>
            <person name="Foster-Nyarko E."/>
            <person name="Jarju S."/>
            <person name="Secka A."/>
            <person name="Antonio M."/>
            <person name="Oren A."/>
            <person name="Chaudhuri R.R."/>
            <person name="La Ragione R."/>
            <person name="Hildebrand F."/>
            <person name="Pallen M.J."/>
        </authorList>
    </citation>
    <scope>NUCLEOTIDE SEQUENCE</scope>
    <source>
        <strain evidence="3">ChiHecec3B27-8219</strain>
    </source>
</reference>
<name>A0A9D2JXF2_9BACT</name>
<organism evidence="3 4">
    <name type="scientific">Candidatus Prevotella avicola</name>
    <dbReference type="NCBI Taxonomy" id="2838738"/>
    <lineage>
        <taxon>Bacteria</taxon>
        <taxon>Pseudomonadati</taxon>
        <taxon>Bacteroidota</taxon>
        <taxon>Bacteroidia</taxon>
        <taxon>Bacteroidales</taxon>
        <taxon>Prevotellaceae</taxon>
        <taxon>Prevotella</taxon>
    </lineage>
</organism>
<evidence type="ECO:0000256" key="2">
    <source>
        <dbReference type="HAMAP-Rule" id="MF_00048"/>
    </source>
</evidence>
<dbReference type="SUPFAM" id="SSF52980">
    <property type="entry name" value="Restriction endonuclease-like"/>
    <property type="match status" value="1"/>
</dbReference>
<evidence type="ECO:0000256" key="1">
    <source>
        <dbReference type="ARBA" id="ARBA00006738"/>
    </source>
</evidence>
<dbReference type="InterPro" id="IPR011856">
    <property type="entry name" value="tRNA_endonuc-like_dom_sf"/>
</dbReference>
<gene>
    <name evidence="3" type="ORF">H9966_06310</name>
</gene>
<dbReference type="GO" id="GO:0003676">
    <property type="term" value="F:nucleic acid binding"/>
    <property type="evidence" value="ECO:0007669"/>
    <property type="project" value="InterPro"/>
</dbReference>
<evidence type="ECO:0000313" key="4">
    <source>
        <dbReference type="Proteomes" id="UP000824055"/>
    </source>
</evidence>
<accession>A0A9D2JXF2</accession>
<protein>
    <recommendedName>
        <fullName evidence="2">UPF0102 protein H9966_06310</fullName>
    </recommendedName>
</protein>
<dbReference type="AlphaFoldDB" id="A0A9D2JXF2"/>
<comment type="caution">
    <text evidence="3">The sequence shown here is derived from an EMBL/GenBank/DDBJ whole genome shotgun (WGS) entry which is preliminary data.</text>
</comment>
<dbReference type="Gene3D" id="3.40.1350.10">
    <property type="match status" value="1"/>
</dbReference>
<evidence type="ECO:0000313" key="3">
    <source>
        <dbReference type="EMBL" id="HIZ69474.1"/>
    </source>
</evidence>
<dbReference type="HAMAP" id="MF_00048">
    <property type="entry name" value="UPF0102"/>
    <property type="match status" value="1"/>
</dbReference>
<dbReference type="InterPro" id="IPR011335">
    <property type="entry name" value="Restrct_endonuc-II-like"/>
</dbReference>
<dbReference type="CDD" id="cd20736">
    <property type="entry name" value="PoNe_Nuclease"/>
    <property type="match status" value="1"/>
</dbReference>
<dbReference type="PANTHER" id="PTHR34039">
    <property type="entry name" value="UPF0102 PROTEIN YRAN"/>
    <property type="match status" value="1"/>
</dbReference>
<dbReference type="InterPro" id="IPR003509">
    <property type="entry name" value="UPF0102_YraN-like"/>
</dbReference>
<dbReference type="Pfam" id="PF02021">
    <property type="entry name" value="UPF0102"/>
    <property type="match status" value="1"/>
</dbReference>
<reference evidence="3" key="2">
    <citation type="submission" date="2021-04" db="EMBL/GenBank/DDBJ databases">
        <authorList>
            <person name="Gilroy R."/>
        </authorList>
    </citation>
    <scope>NUCLEOTIDE SEQUENCE</scope>
    <source>
        <strain evidence="3">ChiHecec3B27-8219</strain>
    </source>
</reference>
<dbReference type="EMBL" id="DXBE01000047">
    <property type="protein sequence ID" value="HIZ69474.1"/>
    <property type="molecule type" value="Genomic_DNA"/>
</dbReference>
<dbReference type="PANTHER" id="PTHR34039:SF1">
    <property type="entry name" value="UPF0102 PROTEIN YRAN"/>
    <property type="match status" value="1"/>
</dbReference>
<proteinExistence type="inferred from homology"/>
<sequence>MAAHNELGKWGEAEAAEYLRRHGYVIRDTDWRFGKRDLDIVAMTEDAQCLVFVEVKTRKSDEVQTPARAVTRQKIRNLAIAANAYVKTVAGDFQVRFDIISIVGSKDKVEAIEHIEDAFNPLLG</sequence>
<comment type="similarity">
    <text evidence="1 2">Belongs to the UPF0102 family.</text>
</comment>